<dbReference type="SMART" id="SM00471">
    <property type="entry name" value="HDc"/>
    <property type="match status" value="1"/>
</dbReference>
<dbReference type="GO" id="GO:0008773">
    <property type="term" value="F:[protein-PII] uridylyltransferase activity"/>
    <property type="evidence" value="ECO:0007669"/>
    <property type="project" value="UniProtKB-UniRule"/>
</dbReference>
<evidence type="ECO:0000256" key="1">
    <source>
        <dbReference type="ARBA" id="ARBA00022679"/>
    </source>
</evidence>
<dbReference type="SUPFAM" id="SSF81301">
    <property type="entry name" value="Nucleotidyltransferase"/>
    <property type="match status" value="1"/>
</dbReference>
<keyword evidence="4 7" id="KW-0378">Hydrolase</keyword>
<keyword evidence="6 7" id="KW-0511">Multifunctional enzyme</keyword>
<keyword evidence="1 7" id="KW-0808">Transferase</keyword>
<feature type="domain" description="HD" evidence="9">
    <location>
        <begin position="495"/>
        <end position="617"/>
    </location>
</feature>
<comment type="caution">
    <text evidence="7">Lacks conserved residue(s) required for the propagation of feature annotation.</text>
</comment>
<evidence type="ECO:0000256" key="7">
    <source>
        <dbReference type="HAMAP-Rule" id="MF_00277"/>
    </source>
</evidence>
<dbReference type="InterPro" id="IPR010043">
    <property type="entry name" value="UTase/UR"/>
</dbReference>
<dbReference type="PROSITE" id="PS51831">
    <property type="entry name" value="HD"/>
    <property type="match status" value="1"/>
</dbReference>
<evidence type="ECO:0000256" key="6">
    <source>
        <dbReference type="ARBA" id="ARBA00023268"/>
    </source>
</evidence>
<dbReference type="PANTHER" id="PTHR47320">
    <property type="entry name" value="BIFUNCTIONAL URIDYLYLTRANSFERASE/URIDYLYL-REMOVING ENZYME"/>
    <property type="match status" value="1"/>
</dbReference>
<feature type="region of interest" description="Uridylyltransferase" evidence="7">
    <location>
        <begin position="1"/>
        <end position="377"/>
    </location>
</feature>
<dbReference type="SUPFAM" id="SSF55021">
    <property type="entry name" value="ACT-like"/>
    <property type="match status" value="2"/>
</dbReference>
<evidence type="ECO:0000313" key="10">
    <source>
        <dbReference type="EMBL" id="AEI37384.1"/>
    </source>
</evidence>
<sequence length="923" mass="104246">MSAPFASLSRPQDIIDYEGIDREIAFLKKAAGKDIYAERSAICRLLKTAVVDGRAAIAERLAQKPRQGRLTALSYAYLTDQIIKLAFHWLVDDSEKAENLVLMAVGGYGRGEMALHSDVDLAFLSARVPNKKQKSLIESLISLLWDLGLRVSQSHRSLGDLVKMAKKDITIRTAVLEGRYLVGDHSLFEEASSRFIKKVVAGSGRAFVAAKLQEWDTRHHTRGDSRYLVEPHLKEGKGGLRDLQSLFWIAKYLYLEEEAKHNHLSVPILNDYALIKADLIPSHEAKRFRRCENFLWAVRCHLHILVNRPEERLNFDVQRNLAERMGYQAKGGKSAVERFMHHYFLVTKMVGNLAALFIDALKENHYLKTRLWGSSSAREIEGFSVEQGQIIVTDDDFFRQNPSKLIILFTVAHRHKLGIHPLTMRQAGRDAILIDEELRNNPECNAAFTAIFASSRNPAPILKAMNNTGVLGRFIPDFGRIVAQMQFDMYHHYTVDEHAIRAIDLLARVEQGEMAEDYPLGVTLFKQIDAHRALCIAVFLHDIAKGRNGDHSLLGAEIANRLCPRLGLTPAETELVVWLIKNHLLMSHTAFQRDLADVKTITDFSNEVKSPERLRLLFLLTLADITAVGPNVWNSWKNQLLTALFDACSQCLQQGPMRGGSERQERIENQQKHVREILEWNNQDSEYLLKRLPDDYWFSERSDVIVENIRQMAATDKAQKSISVKGKEMPAYDATMISLYAIDHPGFFYRIAGAIHATGGTILDARIHTTRDGMAMDNLLVQHTQGGIIKTGEHLNRMMQAIEDAATSHIRTSNKLAALRPPLFWRGDAFHVEPSVFIDNQASDRFTVIEVNAQDRPALLHDLGCALFNARLTISSAHIATYGERAVDVFYVSDLLAHKITNQNRLKAIEKRLLAAAERANSK</sequence>
<dbReference type="eggNOG" id="COG2844">
    <property type="taxonomic scope" value="Bacteria"/>
</dbReference>
<evidence type="ECO:0000313" key="11">
    <source>
        <dbReference type="Proteomes" id="UP000000491"/>
    </source>
</evidence>
<dbReference type="Pfam" id="PF01966">
    <property type="entry name" value="HD"/>
    <property type="match status" value="1"/>
</dbReference>
<keyword evidence="2 7" id="KW-0548">Nucleotidyltransferase</keyword>
<dbReference type="PATRIC" id="fig|579138.3.peg.505"/>
<dbReference type="InterPro" id="IPR003607">
    <property type="entry name" value="HD/PDEase_dom"/>
</dbReference>
<dbReference type="CDD" id="cd04899">
    <property type="entry name" value="ACT_ACR-UUR-like_2"/>
    <property type="match status" value="1"/>
</dbReference>
<dbReference type="STRING" id="579138.Zymop_0481"/>
<dbReference type="Gene3D" id="1.20.120.330">
    <property type="entry name" value="Nucleotidyltransferases domain 2"/>
    <property type="match status" value="1"/>
</dbReference>
<dbReference type="InterPro" id="IPR013546">
    <property type="entry name" value="PII_UdlTrfase/GS_AdlTrfase"/>
</dbReference>
<dbReference type="HAMAP" id="MF_00277">
    <property type="entry name" value="PII_uridylyl_transf"/>
    <property type="match status" value="1"/>
</dbReference>
<dbReference type="GO" id="GO:0006808">
    <property type="term" value="P:regulation of nitrogen utilization"/>
    <property type="evidence" value="ECO:0007669"/>
    <property type="project" value="UniProtKB-UniRule"/>
</dbReference>
<dbReference type="RefSeq" id="WP_013933783.1">
    <property type="nucleotide sequence ID" value="NC_015709.1"/>
</dbReference>
<comment type="function">
    <text evidence="7">Modifies, by uridylylation and deuridylylation, the PII regulatory proteins (GlnB and homologs), in response to the nitrogen status of the cell that GlnD senses through the glutamine level. Under low glutamine levels, catalyzes the conversion of the PII proteins and UTP to PII-UMP and PPi, while under higher glutamine levels, GlnD hydrolyzes PII-UMP to PII and UMP (deuridylylation). Thus, controls uridylylation state and activity of the PII proteins, and plays an important role in the regulation of nitrogen assimilation and metabolism.</text>
</comment>
<comment type="domain">
    <text evidence="7">Has four distinct domains: an N-terminal nucleotidyltransferase (NT) domain responsible for UTase activity, a central HD domain that encodes UR activity, and two C-terminal ACT domains that seem to have a role in glutamine sensing.</text>
</comment>
<comment type="catalytic activity">
    <reaction evidence="7">
        <text>[protein-PII]-L-tyrosine + UTP = [protein-PII]-uridylyl-L-tyrosine + diphosphate</text>
        <dbReference type="Rhea" id="RHEA:13673"/>
        <dbReference type="Rhea" id="RHEA-COMP:12147"/>
        <dbReference type="Rhea" id="RHEA-COMP:12148"/>
        <dbReference type="ChEBI" id="CHEBI:33019"/>
        <dbReference type="ChEBI" id="CHEBI:46398"/>
        <dbReference type="ChEBI" id="CHEBI:46858"/>
        <dbReference type="ChEBI" id="CHEBI:90602"/>
        <dbReference type="EC" id="2.7.7.59"/>
    </reaction>
</comment>
<feature type="domain" description="ACT" evidence="8">
    <location>
        <begin position="736"/>
        <end position="818"/>
    </location>
</feature>
<evidence type="ECO:0000259" key="9">
    <source>
        <dbReference type="PROSITE" id="PS51831"/>
    </source>
</evidence>
<name>F8EVH7_ZYMMT</name>
<dbReference type="GO" id="GO:0008081">
    <property type="term" value="F:phosphoric diester hydrolase activity"/>
    <property type="evidence" value="ECO:0007669"/>
    <property type="project" value="UniProtKB-UniRule"/>
</dbReference>
<protein>
    <recommendedName>
        <fullName evidence="7">Bifunctional uridylyltransferase/uridylyl-removing enzyme</fullName>
        <shortName evidence="7">UTase/UR</shortName>
    </recommendedName>
    <alternativeName>
        <fullName evidence="7">Bifunctional [protein-PII] modification enzyme</fullName>
    </alternativeName>
    <alternativeName>
        <fullName evidence="7">Bifunctional nitrogen sensor protein</fullName>
    </alternativeName>
    <domain>
        <recommendedName>
            <fullName evidence="7">[Protein-PII] uridylyltransferase</fullName>
            <shortName evidence="7">PII uridylyltransferase</shortName>
            <shortName evidence="7">UTase</shortName>
            <ecNumber evidence="7">2.7.7.59</ecNumber>
        </recommendedName>
    </domain>
    <domain>
        <recommendedName>
            <fullName evidence="7">[Protein-PII]-UMP uridylyl-removing enzyme</fullName>
            <shortName evidence="7">UR</shortName>
            <ecNumber evidence="7">3.1.4.-</ecNumber>
        </recommendedName>
    </domain>
</protein>
<evidence type="ECO:0000259" key="8">
    <source>
        <dbReference type="PROSITE" id="PS51671"/>
    </source>
</evidence>
<evidence type="ECO:0000256" key="3">
    <source>
        <dbReference type="ARBA" id="ARBA00022737"/>
    </source>
</evidence>
<dbReference type="InterPro" id="IPR006674">
    <property type="entry name" value="HD_domain"/>
</dbReference>
<dbReference type="CDD" id="cd04900">
    <property type="entry name" value="ACT_UUR-like_1"/>
    <property type="match status" value="1"/>
</dbReference>
<dbReference type="EMBL" id="CP002865">
    <property type="protein sequence ID" value="AEI37384.1"/>
    <property type="molecule type" value="Genomic_DNA"/>
</dbReference>
<organism evidence="10 11">
    <name type="scientific">Zymomonas mobilis subsp. pomaceae (strain ATCC 29192 / DSM 22645 / JCM 10191 / CCUG 17912 / NBRC 13757 / NCIMB 11200 / NRRL B-4491 / Barker I)</name>
    <dbReference type="NCBI Taxonomy" id="579138"/>
    <lineage>
        <taxon>Bacteria</taxon>
        <taxon>Pseudomonadati</taxon>
        <taxon>Pseudomonadota</taxon>
        <taxon>Alphaproteobacteria</taxon>
        <taxon>Sphingomonadales</taxon>
        <taxon>Zymomonadaceae</taxon>
        <taxon>Zymomonas</taxon>
    </lineage>
</organism>
<dbReference type="NCBIfam" id="NF003467">
    <property type="entry name" value="PRK05092.1"/>
    <property type="match status" value="1"/>
</dbReference>
<dbReference type="SUPFAM" id="SSF81593">
    <property type="entry name" value="Nucleotidyltransferase substrate binding subunit/domain"/>
    <property type="match status" value="1"/>
</dbReference>
<dbReference type="CDD" id="cd05401">
    <property type="entry name" value="NT_GlnE_GlnD_like"/>
    <property type="match status" value="1"/>
</dbReference>
<dbReference type="EC" id="2.7.7.59" evidence="7"/>
<proteinExistence type="inferred from homology"/>
<dbReference type="Proteomes" id="UP000000491">
    <property type="component" value="Chromosome"/>
</dbReference>
<accession>F8EVH7</accession>
<dbReference type="HOGENOM" id="CLU_012833_1_0_5"/>
<feature type="domain" description="ACT" evidence="8">
    <location>
        <begin position="848"/>
        <end position="923"/>
    </location>
</feature>
<evidence type="ECO:0000256" key="5">
    <source>
        <dbReference type="ARBA" id="ARBA00022842"/>
    </source>
</evidence>
<gene>
    <name evidence="7" type="primary">glnD</name>
    <name evidence="10" type="ordered locus">Zymop_0481</name>
</gene>
<evidence type="ECO:0000256" key="4">
    <source>
        <dbReference type="ARBA" id="ARBA00022801"/>
    </source>
</evidence>
<dbReference type="Pfam" id="PF08335">
    <property type="entry name" value="GlnD_UR_UTase"/>
    <property type="match status" value="1"/>
</dbReference>
<dbReference type="KEGG" id="zmp:Zymop_0481"/>
<dbReference type="PROSITE" id="PS51671">
    <property type="entry name" value="ACT"/>
    <property type="match status" value="2"/>
</dbReference>
<dbReference type="PIRSF" id="PIRSF006288">
    <property type="entry name" value="PII_uridyltransf"/>
    <property type="match status" value="1"/>
</dbReference>
<comment type="cofactor">
    <cofactor evidence="7">
        <name>Mg(2+)</name>
        <dbReference type="ChEBI" id="CHEBI:18420"/>
    </cofactor>
</comment>
<comment type="activity regulation">
    <text evidence="7">Uridylyltransferase (UTase) activity is inhibited by glutamine, while glutamine activates uridylyl-removing (UR) activity.</text>
</comment>
<dbReference type="Gene3D" id="1.10.3090.10">
    <property type="entry name" value="cca-adding enzyme, domain 2"/>
    <property type="match status" value="1"/>
</dbReference>
<dbReference type="InterPro" id="IPR002912">
    <property type="entry name" value="ACT_dom"/>
</dbReference>
<comment type="catalytic activity">
    <reaction evidence="7">
        <text>[protein-PII]-uridylyl-L-tyrosine + H2O = [protein-PII]-L-tyrosine + UMP + H(+)</text>
        <dbReference type="Rhea" id="RHEA:48600"/>
        <dbReference type="Rhea" id="RHEA-COMP:12147"/>
        <dbReference type="Rhea" id="RHEA-COMP:12148"/>
        <dbReference type="ChEBI" id="CHEBI:15377"/>
        <dbReference type="ChEBI" id="CHEBI:15378"/>
        <dbReference type="ChEBI" id="CHEBI:46858"/>
        <dbReference type="ChEBI" id="CHEBI:57865"/>
        <dbReference type="ChEBI" id="CHEBI:90602"/>
    </reaction>
</comment>
<dbReference type="AlphaFoldDB" id="F8EVH7"/>
<evidence type="ECO:0000256" key="2">
    <source>
        <dbReference type="ARBA" id="ARBA00022695"/>
    </source>
</evidence>
<keyword evidence="3" id="KW-0677">Repeat</keyword>
<dbReference type="InterPro" id="IPR045865">
    <property type="entry name" value="ACT-like_dom_sf"/>
</dbReference>
<reference evidence="10 11" key="1">
    <citation type="journal article" date="2011" name="J. Bacteriol.">
        <title>Genome sequence of the ethanol-producing Zymomonas mobilis subsp. pomaceae lectotype strain ATCC 29192.</title>
        <authorList>
            <person name="Kouvelis V.N."/>
            <person name="Davenport K.W."/>
            <person name="Brettin T.S."/>
            <person name="Bruce D."/>
            <person name="Detter C."/>
            <person name="Han C.S."/>
            <person name="Nolan M."/>
            <person name="Tapia R."/>
            <person name="Damoulaki A."/>
            <person name="Kyrpides N.C."/>
            <person name="Typas M.A."/>
            <person name="Pappas K.M."/>
        </authorList>
    </citation>
    <scope>NUCLEOTIDE SEQUENCE [LARGE SCALE GENOMIC DNA]</scope>
    <source>
        <strain evidence="11">ATCC 29192 / DSM 22645 / JCM 10191 / CCUG 17912 / NBRC 13757 / NCIMB 11200 / NRRL B-4491 / Barker I</strain>
    </source>
</reference>
<dbReference type="InterPro" id="IPR043519">
    <property type="entry name" value="NT_sf"/>
</dbReference>
<dbReference type="PANTHER" id="PTHR47320:SF1">
    <property type="entry name" value="BIFUNCTIONAL URIDYLYLTRANSFERASE_URIDYLYL-REMOVING ENZYME"/>
    <property type="match status" value="1"/>
</dbReference>
<dbReference type="SUPFAM" id="SSF109604">
    <property type="entry name" value="HD-domain/PDEase-like"/>
    <property type="match status" value="1"/>
</dbReference>
<keyword evidence="5 7" id="KW-0460">Magnesium</keyword>
<dbReference type="EC" id="3.1.4.-" evidence="7"/>
<comment type="similarity">
    <text evidence="7">Belongs to the GlnD family.</text>
</comment>
<dbReference type="NCBIfam" id="TIGR01693">
    <property type="entry name" value="UTase_glnD"/>
    <property type="match status" value="1"/>
</dbReference>